<gene>
    <name evidence="1" type="ORF">RMQ66_10625</name>
</gene>
<accession>A0AA96DWR5</accession>
<dbReference type="AlphaFoldDB" id="A0AA96DWR5"/>
<evidence type="ECO:0000313" key="1">
    <source>
        <dbReference type="EMBL" id="WNL36126.1"/>
    </source>
</evidence>
<organism evidence="1">
    <name type="scientific">Arcobacter sp. AZ-2023</name>
    <dbReference type="NCBI Taxonomy" id="3074453"/>
    <lineage>
        <taxon>Bacteria</taxon>
        <taxon>Pseudomonadati</taxon>
        <taxon>Campylobacterota</taxon>
        <taxon>Epsilonproteobacteria</taxon>
        <taxon>Campylobacterales</taxon>
        <taxon>Arcobacteraceae</taxon>
        <taxon>Arcobacter</taxon>
    </lineage>
</organism>
<name>A0AA96DWR5_9BACT</name>
<dbReference type="EMBL" id="CP134842">
    <property type="protein sequence ID" value="WNL36126.1"/>
    <property type="molecule type" value="Genomic_DNA"/>
</dbReference>
<proteinExistence type="predicted"/>
<protein>
    <submittedName>
        <fullName evidence="1">Uncharacterized protein</fullName>
    </submittedName>
</protein>
<reference evidence="1" key="1">
    <citation type="submission" date="2023-09" db="EMBL/GenBank/DDBJ databases">
        <title>Arcobacter tbilisiensis sp. nov. isolated from chicken meat in Tbilisi, Georgia.</title>
        <authorList>
            <person name="Matthias R."/>
            <person name="Zautner A.E."/>
        </authorList>
    </citation>
    <scope>NUCLEOTIDE SEQUENCE</scope>
    <source>
        <strain evidence="1">LEO 65</strain>
    </source>
</reference>
<sequence length="52" mass="6477">MLAWDYYIIKESKNKFRGWTQAGLEHLRKHYKNLQDEKERKRVKKILDDLNK</sequence>